<dbReference type="Pfam" id="PF10328">
    <property type="entry name" value="7TM_GPCR_Srx"/>
    <property type="match status" value="2"/>
</dbReference>
<feature type="transmembrane region" description="Helical" evidence="2">
    <location>
        <begin position="1077"/>
        <end position="1101"/>
    </location>
</feature>
<feature type="compositionally biased region" description="Polar residues" evidence="1">
    <location>
        <begin position="246"/>
        <end position="263"/>
    </location>
</feature>
<evidence type="ECO:0000313" key="7">
    <source>
        <dbReference type="Proteomes" id="UP000827892"/>
    </source>
</evidence>
<feature type="chain" id="PRO_5041936475" evidence="3">
    <location>
        <begin position="22"/>
        <end position="1381"/>
    </location>
</feature>
<dbReference type="Gene3D" id="3.15.10.10">
    <property type="entry name" value="Bactericidal permeability-increasing protein, domain 1"/>
    <property type="match status" value="1"/>
</dbReference>
<dbReference type="SUPFAM" id="SSF55394">
    <property type="entry name" value="Bactericidal permeability-increasing protein, BPI"/>
    <property type="match status" value="2"/>
</dbReference>
<feature type="signal peptide" evidence="3">
    <location>
        <begin position="1"/>
        <end position="21"/>
    </location>
</feature>
<dbReference type="PANTHER" id="PTHR46611">
    <property type="entry name" value="SERPENTINE RECEPTOR, CLASS X-RELATED"/>
    <property type="match status" value="1"/>
</dbReference>
<dbReference type="EMBL" id="CP090895">
    <property type="protein sequence ID" value="ULT85843.1"/>
    <property type="molecule type" value="Genomic_DNA"/>
</dbReference>
<dbReference type="Proteomes" id="UP000827892">
    <property type="component" value="Chromosome V"/>
</dbReference>
<name>A0AAE9CWV0_CAEBR</name>
<evidence type="ECO:0000259" key="4">
    <source>
        <dbReference type="SMART" id="SM00328"/>
    </source>
</evidence>
<evidence type="ECO:0000259" key="5">
    <source>
        <dbReference type="SMART" id="SM00329"/>
    </source>
</evidence>
<feature type="transmembrane region" description="Helical" evidence="2">
    <location>
        <begin position="674"/>
        <end position="701"/>
    </location>
</feature>
<evidence type="ECO:0000256" key="1">
    <source>
        <dbReference type="SAM" id="MobiDB-lite"/>
    </source>
</evidence>
<dbReference type="Gene3D" id="3.15.20.10">
    <property type="entry name" value="Bactericidal permeability-increasing protein, domain 2"/>
    <property type="match status" value="1"/>
</dbReference>
<dbReference type="Pfam" id="PF10326">
    <property type="entry name" value="7TM_GPCR_Str"/>
    <property type="match status" value="1"/>
</dbReference>
<feature type="region of interest" description="Disordered" evidence="1">
    <location>
        <begin position="234"/>
        <end position="269"/>
    </location>
</feature>
<reference evidence="6 7" key="1">
    <citation type="submission" date="2022-02" db="EMBL/GenBank/DDBJ databases">
        <title>Chromosome-level reference genomes for two strains of Caenorhabditis briggsae: an improved platform for comparative genomics.</title>
        <authorList>
            <person name="Stevens L."/>
            <person name="Andersen E.C."/>
        </authorList>
    </citation>
    <scope>NUCLEOTIDE SEQUENCE [LARGE SCALE GENOMIC DNA]</scope>
    <source>
        <strain evidence="6">QX1410_ONT</strain>
        <tissue evidence="6">Whole-organism</tissue>
    </source>
</reference>
<dbReference type="InterPro" id="IPR017943">
    <property type="entry name" value="Bactericidal_perm-incr_a/b_dom"/>
</dbReference>
<evidence type="ECO:0000256" key="2">
    <source>
        <dbReference type="SAM" id="Phobius"/>
    </source>
</evidence>
<feature type="domain" description="Lipid-binding serum glycoprotein C-terminal" evidence="5">
    <location>
        <begin position="313"/>
        <end position="511"/>
    </location>
</feature>
<dbReference type="SMART" id="SM00329">
    <property type="entry name" value="BPI2"/>
    <property type="match status" value="1"/>
</dbReference>
<feature type="transmembrane region" description="Helical" evidence="2">
    <location>
        <begin position="610"/>
        <end position="631"/>
    </location>
</feature>
<feature type="transmembrane region" description="Helical" evidence="2">
    <location>
        <begin position="567"/>
        <end position="590"/>
    </location>
</feature>
<dbReference type="Pfam" id="PF02886">
    <property type="entry name" value="LBP_BPI_CETP_C"/>
    <property type="match status" value="1"/>
</dbReference>
<dbReference type="PANTHER" id="PTHR46611:SF5">
    <property type="entry name" value="7TM GPCR SERPENTINE RECEPTOR CLASS X (SRX) DOMAIN-CONTAINING PROTEIN"/>
    <property type="match status" value="1"/>
</dbReference>
<keyword evidence="2" id="KW-1133">Transmembrane helix</keyword>
<dbReference type="SUPFAM" id="SSF81321">
    <property type="entry name" value="Family A G protein-coupled receptor-like"/>
    <property type="match status" value="2"/>
</dbReference>
<keyword evidence="2" id="KW-0812">Transmembrane</keyword>
<dbReference type="GO" id="GO:0008289">
    <property type="term" value="F:lipid binding"/>
    <property type="evidence" value="ECO:0007669"/>
    <property type="project" value="InterPro"/>
</dbReference>
<evidence type="ECO:0000313" key="6">
    <source>
        <dbReference type="EMBL" id="ULT85843.1"/>
    </source>
</evidence>
<feature type="transmembrane region" description="Helical" evidence="2">
    <location>
        <begin position="1291"/>
        <end position="1314"/>
    </location>
</feature>
<feature type="transmembrane region" description="Helical" evidence="2">
    <location>
        <begin position="1245"/>
        <end position="1270"/>
    </location>
</feature>
<protein>
    <submittedName>
        <fullName evidence="6">Uncharacterized protein</fullName>
    </submittedName>
</protein>
<feature type="transmembrane region" description="Helical" evidence="2">
    <location>
        <begin position="730"/>
        <end position="754"/>
    </location>
</feature>
<dbReference type="SMART" id="SM00328">
    <property type="entry name" value="BPI1"/>
    <property type="match status" value="1"/>
</dbReference>
<feature type="transmembrane region" description="Helical" evidence="2">
    <location>
        <begin position="1201"/>
        <end position="1225"/>
    </location>
</feature>
<dbReference type="Pfam" id="PF01273">
    <property type="entry name" value="LBP_BPI_CETP"/>
    <property type="match status" value="1"/>
</dbReference>
<feature type="transmembrane region" description="Helical" evidence="2">
    <location>
        <begin position="975"/>
        <end position="1000"/>
    </location>
</feature>
<keyword evidence="3" id="KW-0732">Signal</keyword>
<feature type="transmembrane region" description="Helical" evidence="2">
    <location>
        <begin position="1320"/>
        <end position="1345"/>
    </location>
</feature>
<feature type="transmembrane region" description="Helical" evidence="2">
    <location>
        <begin position="852"/>
        <end position="872"/>
    </location>
</feature>
<dbReference type="InterPro" id="IPR019428">
    <property type="entry name" value="7TM_GPCR_serpentine_rcpt_Str"/>
</dbReference>
<feature type="transmembrane region" description="Helical" evidence="2">
    <location>
        <begin position="1113"/>
        <end position="1136"/>
    </location>
</feature>
<feature type="domain" description="Lipid-binding serum glycoprotein N-terminal" evidence="4">
    <location>
        <begin position="37"/>
        <end position="271"/>
    </location>
</feature>
<feature type="transmembrane region" description="Helical" evidence="2">
    <location>
        <begin position="818"/>
        <end position="840"/>
    </location>
</feature>
<accession>A0AAE9CWV0</accession>
<sequence>MSRNSCIYSVIFLLLSIGNFAAENSEESHQPAGIYVRLNQKAVDYVADLASDALPAILNNLSPPDIKTDIATISKLHISNVAKPNISAKFMNEKGVAYNITLASFRASAYAEISVFLWTYEGDFTAELKELSIQSELHFDYNETTTVTAPVCNVTQSEVSLVFPPGSGLASLQSEIKGQIVSAIRDAVCSTAVDALTFVMAQKPIPPESPNYEKPSGGDPNGFSVAELGVSLCKPDSLKDDDTEEVSTTTASPDDNSTSTGEDSSPYWGVDLSVNHPPTFTDEDMIIGLDGGIMFNGWKAGSAHLPQVLNKTRLDKKMVGILLSEYIPNTLFHHIYLYDLGNFRHRYTPGSLPKILQKLSRAVCSKCYVEVSANLTEQPKLQIDANLGARVQLSGNVSIMFRGREKLHDVLYANTKLHVTLKPTVRHSRVFGDVSLTNVDVNVFDLGLGGPLAAPIEKLFSFVVPRVLWPQVKKRLRFAMNRRGVKLPIFCGVELEHTELDFVDHAVLLNTDFSFDLPLFLSKFKRYLEVKSKFNPNLPKYFIHAHGTSACLLMRRSEPEDVANVQYVLLILLCSCFGVTITFFAIHFVFRYFALERRGRIAYFDGKYFLIWLAIPVVCGTVWGLALHFFVGHTDETTEYLRENILYHYNLKMKDVIYVGAFYWRTLENGKTELVISTAIAAVIMFSIKATSISVVCYYGFLSYRRISELPQEGESAFTKSLQKQLYKALVLQAMIPILFMYLPIGTFLMLPAFNVNIESFSKLATLFYAVYPAVDPLPLFFVIDNYRYALKVTALDYTYSQLPYRLNSIIGSLAGSWAYLFTPFLQVSLSCNRFYVLYFPFGIKTLKRVPVTNISIVLSILIVSCVCSVGLQETCGYVYDPNFFCWRPEGLPCSDQLAKVILAMIYSITFSSNVFNVLTGARLLVNKMVGMNQQEASRRRKRWMIMFTQSVIQDCLHLVDIINATYLWELSDELWFQFLFLTLSFIIIYTLDGVVMFIFNSDIQPAWFRKVIQMQPAKSGNVIIVASKASTSNSVPQIPQQSALSFKILSTTEIAPLVAEGDYETPEDGPLFSQEFFIFAVTFCFITSFLGTICNIFLLLKFVKLNQKSNGFQKICLVKTIPNIIVCCSFLFWVVPRTIFRYTYDDVAYWLNSFIGAMAGTWAYVLTPILQVSMFCNRFYVLYFPFGIKPVKKLPMTYSAIAFGIVVVSVLAIFSFPKGCGYVFDPEYFQWIPEDDVCAESINRIVMFTIFTITVISNSFNVATAARLVMSKVVGMTKQDSSRRRKRWMIMFVQSVLQDCLHIVDIINATYIYDLSDKPWFQFLFLTLSFILIYTLDGFIMLAFNQQFLPTWCRKGANGAKTCHGSVMVVTSRVSVSTIS</sequence>
<organism evidence="6 7">
    <name type="scientific">Caenorhabditis briggsae</name>
    <dbReference type="NCBI Taxonomy" id="6238"/>
    <lineage>
        <taxon>Eukaryota</taxon>
        <taxon>Metazoa</taxon>
        <taxon>Ecdysozoa</taxon>
        <taxon>Nematoda</taxon>
        <taxon>Chromadorea</taxon>
        <taxon>Rhabditida</taxon>
        <taxon>Rhabditina</taxon>
        <taxon>Rhabditomorpha</taxon>
        <taxon>Rhabditoidea</taxon>
        <taxon>Rhabditidae</taxon>
        <taxon>Peloderinae</taxon>
        <taxon>Caenorhabditis</taxon>
    </lineage>
</organism>
<dbReference type="InterPro" id="IPR017942">
    <property type="entry name" value="Lipid-bd_serum_glycop_N"/>
</dbReference>
<gene>
    <name evidence="6" type="ORF">L3Y34_005903</name>
</gene>
<evidence type="ECO:0000256" key="3">
    <source>
        <dbReference type="SAM" id="SignalP"/>
    </source>
</evidence>
<feature type="transmembrane region" description="Helical" evidence="2">
    <location>
        <begin position="1172"/>
        <end position="1189"/>
    </location>
</feature>
<dbReference type="InterPro" id="IPR019430">
    <property type="entry name" value="7TM_GPCR_serpentine_rcpt_Srx"/>
</dbReference>
<proteinExistence type="predicted"/>
<keyword evidence="2" id="KW-0472">Membrane</keyword>
<dbReference type="InterPro" id="IPR001124">
    <property type="entry name" value="Lipid-bd_serum_glycop_C"/>
</dbReference>